<feature type="region of interest" description="Disordered" evidence="2">
    <location>
        <begin position="49"/>
        <end position="84"/>
    </location>
</feature>
<evidence type="ECO:0000259" key="3">
    <source>
        <dbReference type="PROSITE" id="PS50158"/>
    </source>
</evidence>
<dbReference type="Pfam" id="PF00098">
    <property type="entry name" value="zf-CCHC"/>
    <property type="match status" value="1"/>
</dbReference>
<dbReference type="InterPro" id="IPR054722">
    <property type="entry name" value="PolX-like_BBD"/>
</dbReference>
<feature type="compositionally biased region" description="Basic and acidic residues" evidence="2">
    <location>
        <begin position="146"/>
        <end position="157"/>
    </location>
</feature>
<name>A0A9D4XCH7_PEA</name>
<dbReference type="Pfam" id="PF22936">
    <property type="entry name" value="Pol_BBD"/>
    <property type="match status" value="1"/>
</dbReference>
<evidence type="ECO:0000313" key="5">
    <source>
        <dbReference type="Proteomes" id="UP001058974"/>
    </source>
</evidence>
<dbReference type="EMBL" id="JAMSHJ010000004">
    <property type="protein sequence ID" value="KAI5417662.1"/>
    <property type="molecule type" value="Genomic_DNA"/>
</dbReference>
<keyword evidence="1" id="KW-0862">Zinc</keyword>
<dbReference type="GO" id="GO:0003676">
    <property type="term" value="F:nucleic acid binding"/>
    <property type="evidence" value="ECO:0007669"/>
    <property type="project" value="InterPro"/>
</dbReference>
<evidence type="ECO:0000256" key="2">
    <source>
        <dbReference type="SAM" id="MobiDB-lite"/>
    </source>
</evidence>
<accession>A0A9D4XCH7</accession>
<feature type="region of interest" description="Disordered" evidence="2">
    <location>
        <begin position="146"/>
        <end position="176"/>
    </location>
</feature>
<feature type="compositionally biased region" description="Polar residues" evidence="2">
    <location>
        <begin position="49"/>
        <end position="71"/>
    </location>
</feature>
<dbReference type="SMART" id="SM00343">
    <property type="entry name" value="ZnF_C2HC"/>
    <property type="match status" value="1"/>
</dbReference>
<organism evidence="4 5">
    <name type="scientific">Pisum sativum</name>
    <name type="common">Garden pea</name>
    <name type="synonym">Lathyrus oleraceus</name>
    <dbReference type="NCBI Taxonomy" id="3888"/>
    <lineage>
        <taxon>Eukaryota</taxon>
        <taxon>Viridiplantae</taxon>
        <taxon>Streptophyta</taxon>
        <taxon>Embryophyta</taxon>
        <taxon>Tracheophyta</taxon>
        <taxon>Spermatophyta</taxon>
        <taxon>Magnoliopsida</taxon>
        <taxon>eudicotyledons</taxon>
        <taxon>Gunneridae</taxon>
        <taxon>Pentapetalae</taxon>
        <taxon>rosids</taxon>
        <taxon>fabids</taxon>
        <taxon>Fabales</taxon>
        <taxon>Fabaceae</taxon>
        <taxon>Papilionoideae</taxon>
        <taxon>50 kb inversion clade</taxon>
        <taxon>NPAAA clade</taxon>
        <taxon>Hologalegina</taxon>
        <taxon>IRL clade</taxon>
        <taxon>Fabeae</taxon>
        <taxon>Lathyrus</taxon>
    </lineage>
</organism>
<dbReference type="PROSITE" id="PS50158">
    <property type="entry name" value="ZF_CCHC"/>
    <property type="match status" value="1"/>
</dbReference>
<dbReference type="Gramene" id="Psat04G0232400-T1">
    <property type="protein sequence ID" value="KAI5417662.1"/>
    <property type="gene ID" value="KIW84_042324"/>
</dbReference>
<dbReference type="InterPro" id="IPR036875">
    <property type="entry name" value="Znf_CCHC_sf"/>
</dbReference>
<dbReference type="PANTHER" id="PTHR47592">
    <property type="entry name" value="PBF68 PROTEIN"/>
    <property type="match status" value="1"/>
</dbReference>
<gene>
    <name evidence="4" type="ORF">KIW84_042324</name>
</gene>
<keyword evidence="1" id="KW-0863">Zinc-finger</keyword>
<protein>
    <recommendedName>
        <fullName evidence="3">CCHC-type domain-containing protein</fullName>
    </recommendedName>
</protein>
<comment type="caution">
    <text evidence="4">The sequence shown here is derived from an EMBL/GenBank/DDBJ whole genome shotgun (WGS) entry which is preliminary data.</text>
</comment>
<feature type="compositionally biased region" description="Low complexity" evidence="2">
    <location>
        <begin position="72"/>
        <end position="84"/>
    </location>
</feature>
<dbReference type="AlphaFoldDB" id="A0A9D4XCH7"/>
<feature type="domain" description="CCHC-type" evidence="3">
    <location>
        <begin position="136"/>
        <end position="151"/>
    </location>
</feature>
<dbReference type="InterPro" id="IPR001878">
    <property type="entry name" value="Znf_CCHC"/>
</dbReference>
<proteinExistence type="predicted"/>
<evidence type="ECO:0000256" key="1">
    <source>
        <dbReference type="PROSITE-ProRule" id="PRU00047"/>
    </source>
</evidence>
<dbReference type="PANTHER" id="PTHR47592:SF29">
    <property type="entry name" value="ZINC FINGER, CCHC-TYPE"/>
    <property type="match status" value="1"/>
</dbReference>
<dbReference type="Gene3D" id="4.10.60.10">
    <property type="entry name" value="Zinc finger, CCHC-type"/>
    <property type="match status" value="1"/>
</dbReference>
<keyword evidence="5" id="KW-1185">Reference proteome</keyword>
<reference evidence="4 5" key="1">
    <citation type="journal article" date="2022" name="Nat. Genet.">
        <title>Improved pea reference genome and pan-genome highlight genomic features and evolutionary characteristics.</title>
        <authorList>
            <person name="Yang T."/>
            <person name="Liu R."/>
            <person name="Luo Y."/>
            <person name="Hu S."/>
            <person name="Wang D."/>
            <person name="Wang C."/>
            <person name="Pandey M.K."/>
            <person name="Ge S."/>
            <person name="Xu Q."/>
            <person name="Li N."/>
            <person name="Li G."/>
            <person name="Huang Y."/>
            <person name="Saxena R.K."/>
            <person name="Ji Y."/>
            <person name="Li M."/>
            <person name="Yan X."/>
            <person name="He Y."/>
            <person name="Liu Y."/>
            <person name="Wang X."/>
            <person name="Xiang C."/>
            <person name="Varshney R.K."/>
            <person name="Ding H."/>
            <person name="Gao S."/>
            <person name="Zong X."/>
        </authorList>
    </citation>
    <scope>NUCLEOTIDE SEQUENCE [LARGE SCALE GENOMIC DNA]</scope>
    <source>
        <strain evidence="4 5">cv. Zhongwan 6</strain>
    </source>
</reference>
<keyword evidence="1" id="KW-0479">Metal-binding</keyword>
<dbReference type="Proteomes" id="UP001058974">
    <property type="component" value="Chromosome 4"/>
</dbReference>
<dbReference type="SUPFAM" id="SSF57756">
    <property type="entry name" value="Retrovirus zinc finger-like domains"/>
    <property type="match status" value="1"/>
</dbReference>
<evidence type="ECO:0000313" key="4">
    <source>
        <dbReference type="EMBL" id="KAI5417662.1"/>
    </source>
</evidence>
<feature type="region of interest" description="Disordered" evidence="2">
    <location>
        <begin position="104"/>
        <end position="126"/>
    </location>
</feature>
<dbReference type="GO" id="GO:0008270">
    <property type="term" value="F:zinc ion binding"/>
    <property type="evidence" value="ECO:0007669"/>
    <property type="project" value="UniProtKB-KW"/>
</dbReference>
<sequence length="350" mass="38754">MFFVSHDVTFHEEEPYFTQPYLQGENLKEDKLESLDLSGLESNTLNFPSIKSNTSGYSGQGSNTLNLSGLESNPPNSSNFESNMPNLSSIELITLVSDPYEAEKLGNGNNKNKGKKRAFKNNKGSFGANKKPKLECWKCGKTGHFKKDCRSDKKHDNANASGSGKGSKDQSENQGQKSIRDLNSLIKHSVSLNSEAFYVQDDAIAWWIDSDATTHVCKDRFWFKTLVPVEDGFVLYMGDNHFAPVEGKGNVVLEFSSGKTITLFNVLYVPKLRKNLISGPVLNKLGYKQVCESDKYVLSKSGVFVGFGYYNNGMFMMNLNGVHNDSGSVFMSSSNVINSSLWHARLGHGS</sequence>